<dbReference type="EMBL" id="JH717896">
    <property type="protein sequence ID" value="EWZ51680.1"/>
    <property type="molecule type" value="Genomic_DNA"/>
</dbReference>
<proteinExistence type="predicted"/>
<dbReference type="VEuPathDB" id="FungiDB:FOZG_01678"/>
<reference evidence="1" key="1">
    <citation type="submission" date="2011-06" db="EMBL/GenBank/DDBJ databases">
        <title>The Genome Sequence of Fusarium oxysporum Fo47.</title>
        <authorList>
            <consortium name="The Broad Institute Genome Sequencing Platform"/>
            <person name="Ma L.-J."/>
            <person name="Gale L.R."/>
            <person name="Schwartz D.C."/>
            <person name="Zhou S."/>
            <person name="Corby-Kistler H."/>
            <person name="Young S.K."/>
            <person name="Zeng Q."/>
            <person name="Gargeya S."/>
            <person name="Fitzgerald M."/>
            <person name="Haas B."/>
            <person name="Abouelleil A."/>
            <person name="Alvarado L."/>
            <person name="Arachchi H.M."/>
            <person name="Berlin A."/>
            <person name="Brown A."/>
            <person name="Chapman S.B."/>
            <person name="Chen Z."/>
            <person name="Dunbar C."/>
            <person name="Freedman E."/>
            <person name="Gearin G."/>
            <person name="Gellesch M."/>
            <person name="Goldberg J."/>
            <person name="Griggs A."/>
            <person name="Gujja S."/>
            <person name="Heiman D."/>
            <person name="Howarth C."/>
            <person name="Larson L."/>
            <person name="Lui A."/>
            <person name="MacDonald P.J.P."/>
            <person name="Mehta T."/>
            <person name="Montmayeur A."/>
            <person name="Murphy C."/>
            <person name="Neiman D."/>
            <person name="Pearson M."/>
            <person name="Priest M."/>
            <person name="Roberts A."/>
            <person name="Saif S."/>
            <person name="Shea T."/>
            <person name="Shenoy N."/>
            <person name="Sisk P."/>
            <person name="Stolte C."/>
            <person name="Sykes S."/>
            <person name="Wortman J."/>
            <person name="Nusbaum C."/>
            <person name="Birren B."/>
        </authorList>
    </citation>
    <scope>NUCLEOTIDE SEQUENCE [LARGE SCALE GENOMIC DNA]</scope>
    <source>
        <strain evidence="1">Fo47</strain>
    </source>
</reference>
<dbReference type="HOGENOM" id="CLU_3368508_0_0_1"/>
<reference evidence="1" key="2">
    <citation type="submission" date="2012-06" db="EMBL/GenBank/DDBJ databases">
        <title>Annotation of the Genome Sequence of Fusarium oxysporum Fo47.</title>
        <authorList>
            <consortium name="The Broad Institute Genomics Platform"/>
            <person name="Ma L.-J."/>
            <person name="Corby-Kistler H."/>
            <person name="Broz K."/>
            <person name="Gale L.R."/>
            <person name="Jonkers W."/>
            <person name="O'Donnell K."/>
            <person name="Ploetz R."/>
            <person name="Steinberg C."/>
            <person name="Schwartz D.C."/>
            <person name="VanEtten H."/>
            <person name="Zhou S."/>
            <person name="Young S.K."/>
            <person name="Zeng Q."/>
            <person name="Gargeya S."/>
            <person name="Fitzgerald M."/>
            <person name="Abouelleil A."/>
            <person name="Alvarado L."/>
            <person name="Chapman S.B."/>
            <person name="Gainer-Dewar J."/>
            <person name="Goldberg J."/>
            <person name="Griggs A."/>
            <person name="Gujja S."/>
            <person name="Hansen M."/>
            <person name="Howarth C."/>
            <person name="Imamovic A."/>
            <person name="Ireland A."/>
            <person name="Larimer J."/>
            <person name="McCowan C."/>
            <person name="Murphy C."/>
            <person name="Pearson M."/>
            <person name="Poon T.W."/>
            <person name="Priest M."/>
            <person name="Roberts A."/>
            <person name="Saif S."/>
            <person name="Shea T."/>
            <person name="Sykes S."/>
            <person name="Wortman J."/>
            <person name="Nusbaum C."/>
            <person name="Birren B."/>
        </authorList>
    </citation>
    <scope>NUCLEOTIDE SEQUENCE</scope>
    <source>
        <strain evidence="1">Fo47</strain>
    </source>
</reference>
<dbReference type="AlphaFoldDB" id="W9LBG4"/>
<protein>
    <submittedName>
        <fullName evidence="1">Uncharacterized protein</fullName>
    </submittedName>
</protein>
<sequence length="35" mass="3799">MRRLALVKDGYGCGCGPLEALNVVSSTECEIMNRL</sequence>
<accession>W9LBG4</accession>
<evidence type="ECO:0000313" key="1">
    <source>
        <dbReference type="EMBL" id="EWZ51680.1"/>
    </source>
</evidence>
<dbReference type="Proteomes" id="UP000030766">
    <property type="component" value="Unassembled WGS sequence"/>
</dbReference>
<organism evidence="1">
    <name type="scientific">Fusarium oxysporum Fo47</name>
    <dbReference type="NCBI Taxonomy" id="660027"/>
    <lineage>
        <taxon>Eukaryota</taxon>
        <taxon>Fungi</taxon>
        <taxon>Dikarya</taxon>
        <taxon>Ascomycota</taxon>
        <taxon>Pezizomycotina</taxon>
        <taxon>Sordariomycetes</taxon>
        <taxon>Hypocreomycetidae</taxon>
        <taxon>Hypocreales</taxon>
        <taxon>Nectriaceae</taxon>
        <taxon>Fusarium</taxon>
        <taxon>Fusarium oxysporum species complex</taxon>
    </lineage>
</organism>
<gene>
    <name evidence="1" type="ORF">FOZG_01678</name>
</gene>
<name>W9LBG4_FUSOX</name>